<name>A0A2P2NGD4_RHIMU</name>
<accession>A0A2P2NGD4</accession>
<proteinExistence type="predicted"/>
<organism evidence="1">
    <name type="scientific">Rhizophora mucronata</name>
    <name type="common">Asiatic mangrove</name>
    <dbReference type="NCBI Taxonomy" id="61149"/>
    <lineage>
        <taxon>Eukaryota</taxon>
        <taxon>Viridiplantae</taxon>
        <taxon>Streptophyta</taxon>
        <taxon>Embryophyta</taxon>
        <taxon>Tracheophyta</taxon>
        <taxon>Spermatophyta</taxon>
        <taxon>Magnoliopsida</taxon>
        <taxon>eudicotyledons</taxon>
        <taxon>Gunneridae</taxon>
        <taxon>Pentapetalae</taxon>
        <taxon>rosids</taxon>
        <taxon>fabids</taxon>
        <taxon>Malpighiales</taxon>
        <taxon>Rhizophoraceae</taxon>
        <taxon>Rhizophora</taxon>
    </lineage>
</organism>
<reference evidence="1" key="1">
    <citation type="submission" date="2018-02" db="EMBL/GenBank/DDBJ databases">
        <title>Rhizophora mucronata_Transcriptome.</title>
        <authorList>
            <person name="Meera S.P."/>
            <person name="Sreeshan A."/>
            <person name="Augustine A."/>
        </authorList>
    </citation>
    <scope>NUCLEOTIDE SEQUENCE</scope>
    <source>
        <tissue evidence="1">Leaf</tissue>
    </source>
</reference>
<sequence>MMRRCCRTNKVLLRCCPVYLYPQSRWSSIKRPQATGFRVHPA</sequence>
<evidence type="ECO:0000313" key="1">
    <source>
        <dbReference type="EMBL" id="MBX41547.1"/>
    </source>
</evidence>
<protein>
    <submittedName>
        <fullName evidence="1">Uncharacterized protein</fullName>
    </submittedName>
</protein>
<dbReference type="AlphaFoldDB" id="A0A2P2NGD4"/>
<dbReference type="EMBL" id="GGEC01061063">
    <property type="protein sequence ID" value="MBX41547.1"/>
    <property type="molecule type" value="Transcribed_RNA"/>
</dbReference>